<organism evidence="1 2">
    <name type="scientific">Ruminococcus flavefaciens</name>
    <dbReference type="NCBI Taxonomy" id="1265"/>
    <lineage>
        <taxon>Bacteria</taxon>
        <taxon>Bacillati</taxon>
        <taxon>Bacillota</taxon>
        <taxon>Clostridia</taxon>
        <taxon>Eubacteriales</taxon>
        <taxon>Oscillospiraceae</taxon>
        <taxon>Ruminococcus</taxon>
    </lineage>
</organism>
<reference evidence="1 2" key="1">
    <citation type="submission" date="2016-11" db="EMBL/GenBank/DDBJ databases">
        <authorList>
            <person name="Jaros S."/>
            <person name="Januszkiewicz K."/>
            <person name="Wedrychowicz H."/>
        </authorList>
    </citation>
    <scope>NUCLEOTIDE SEQUENCE [LARGE SCALE GENOMIC DNA]</scope>
    <source>
        <strain evidence="1 2">Y1</strain>
    </source>
</reference>
<evidence type="ECO:0000313" key="1">
    <source>
        <dbReference type="EMBL" id="SHM46558.1"/>
    </source>
</evidence>
<dbReference type="AlphaFoldDB" id="A0A1M7J0X0"/>
<sequence length="31" mass="3703">MEKEKYIAPEMEIVEFDNEDVITTSNELEQQ</sequence>
<evidence type="ECO:0000313" key="2">
    <source>
        <dbReference type="Proteomes" id="UP000184394"/>
    </source>
</evidence>
<protein>
    <submittedName>
        <fullName evidence="1">Uncharacterized protein</fullName>
    </submittedName>
</protein>
<gene>
    <name evidence="1" type="ORF">SAMN04487860_10562</name>
</gene>
<accession>A0A1M7J0X0</accession>
<dbReference type="Proteomes" id="UP000184394">
    <property type="component" value="Unassembled WGS sequence"/>
</dbReference>
<name>A0A1M7J0X0_RUMFL</name>
<dbReference type="EMBL" id="FRCT01000005">
    <property type="protein sequence ID" value="SHM46558.1"/>
    <property type="molecule type" value="Genomic_DNA"/>
</dbReference>
<proteinExistence type="predicted"/>